<organism evidence="1">
    <name type="scientific">Rhizophora mucronata</name>
    <name type="common">Asiatic mangrove</name>
    <dbReference type="NCBI Taxonomy" id="61149"/>
    <lineage>
        <taxon>Eukaryota</taxon>
        <taxon>Viridiplantae</taxon>
        <taxon>Streptophyta</taxon>
        <taxon>Embryophyta</taxon>
        <taxon>Tracheophyta</taxon>
        <taxon>Spermatophyta</taxon>
        <taxon>Magnoliopsida</taxon>
        <taxon>eudicotyledons</taxon>
        <taxon>Gunneridae</taxon>
        <taxon>Pentapetalae</taxon>
        <taxon>rosids</taxon>
        <taxon>fabids</taxon>
        <taxon>Malpighiales</taxon>
        <taxon>Rhizophoraceae</taxon>
        <taxon>Rhizophora</taxon>
    </lineage>
</organism>
<dbReference type="AlphaFoldDB" id="A0A2P2QGQ8"/>
<sequence length="43" mass="5132">MLLRGEIFDKILYTGCLKKNMFSNLELKYVDHFFPLYGLAYLL</sequence>
<protein>
    <submittedName>
        <fullName evidence="1">Uncharacterized protein</fullName>
    </submittedName>
</protein>
<proteinExistence type="predicted"/>
<reference evidence="1" key="1">
    <citation type="submission" date="2018-02" db="EMBL/GenBank/DDBJ databases">
        <title>Rhizophora mucronata_Transcriptome.</title>
        <authorList>
            <person name="Meera S.P."/>
            <person name="Sreeshan A."/>
            <person name="Augustine A."/>
        </authorList>
    </citation>
    <scope>NUCLEOTIDE SEQUENCE</scope>
    <source>
        <tissue evidence="1">Leaf</tissue>
    </source>
</reference>
<evidence type="ECO:0000313" key="1">
    <source>
        <dbReference type="EMBL" id="MBX66212.1"/>
    </source>
</evidence>
<name>A0A2P2QGQ8_RHIMU</name>
<dbReference type="EMBL" id="GGEC01085728">
    <property type="protein sequence ID" value="MBX66212.1"/>
    <property type="molecule type" value="Transcribed_RNA"/>
</dbReference>
<accession>A0A2P2QGQ8</accession>